<reference evidence="1" key="1">
    <citation type="submission" date="2021-03" db="EMBL/GenBank/DDBJ databases">
        <authorList>
            <person name="Kanchanasin P."/>
            <person name="Saeng-In P."/>
            <person name="Phongsopitanun W."/>
            <person name="Yuki M."/>
            <person name="Kudo T."/>
            <person name="Ohkuma M."/>
            <person name="Tanasupawat S."/>
        </authorList>
    </citation>
    <scope>NUCLEOTIDE SEQUENCE</scope>
    <source>
        <strain evidence="1">GKU 128</strain>
    </source>
</reference>
<evidence type="ECO:0000313" key="2">
    <source>
        <dbReference type="Proteomes" id="UP000669179"/>
    </source>
</evidence>
<dbReference type="Pfam" id="PF13671">
    <property type="entry name" value="AAA_33"/>
    <property type="match status" value="1"/>
</dbReference>
<dbReference type="SUPFAM" id="SSF52540">
    <property type="entry name" value="P-loop containing nucleoside triphosphate hydrolases"/>
    <property type="match status" value="1"/>
</dbReference>
<sequence length="228" mass="25339">MKVLTAEGLVVSKSRSKRVVQAPDQPAVHKVRLENPHVIFVGGYAGSGKTELGRMLARETGWPMLDKDTLTRPVVEAALEMLGKSPNDRESETYLQHIRPREYEALNAAATENVECGTSAIVTAPFIREFNDGAWVNRTQAYFTSLGAITTLVWMYCDADTMRTYVRHRGAARDATKLADWPAYMETVNLDFRPTAPYVLVDNSASSRPLQEQAKDLLKAVYSGQVES</sequence>
<gene>
    <name evidence="1" type="ORF">J4573_41610</name>
</gene>
<dbReference type="EMBL" id="JAGEOJ010000021">
    <property type="protein sequence ID" value="MBO2453645.1"/>
    <property type="molecule type" value="Genomic_DNA"/>
</dbReference>
<dbReference type="Gene3D" id="3.40.50.300">
    <property type="entry name" value="P-loop containing nucleotide triphosphate hydrolases"/>
    <property type="match status" value="1"/>
</dbReference>
<dbReference type="AlphaFoldDB" id="A0A939PJ76"/>
<keyword evidence="2" id="KW-1185">Reference proteome</keyword>
<name>A0A939PJ76_9ACTN</name>
<dbReference type="Proteomes" id="UP000669179">
    <property type="component" value="Unassembled WGS sequence"/>
</dbReference>
<evidence type="ECO:0000313" key="1">
    <source>
        <dbReference type="EMBL" id="MBO2453645.1"/>
    </source>
</evidence>
<protein>
    <submittedName>
        <fullName evidence="1">AAA family ATPase</fullName>
    </submittedName>
</protein>
<accession>A0A939PJ76</accession>
<dbReference type="InterPro" id="IPR027417">
    <property type="entry name" value="P-loop_NTPase"/>
</dbReference>
<proteinExistence type="predicted"/>
<comment type="caution">
    <text evidence="1">The sequence shown here is derived from an EMBL/GenBank/DDBJ whole genome shotgun (WGS) entry which is preliminary data.</text>
</comment>
<organism evidence="1 2">
    <name type="scientific">Actinomadura barringtoniae</name>
    <dbReference type="NCBI Taxonomy" id="1427535"/>
    <lineage>
        <taxon>Bacteria</taxon>
        <taxon>Bacillati</taxon>
        <taxon>Actinomycetota</taxon>
        <taxon>Actinomycetes</taxon>
        <taxon>Streptosporangiales</taxon>
        <taxon>Thermomonosporaceae</taxon>
        <taxon>Actinomadura</taxon>
    </lineage>
</organism>